<evidence type="ECO:0000313" key="5">
    <source>
        <dbReference type="Proteomes" id="UP001302676"/>
    </source>
</evidence>
<dbReference type="AlphaFoldDB" id="A0AAN6ZRD6"/>
<dbReference type="Proteomes" id="UP001302676">
    <property type="component" value="Unassembled WGS sequence"/>
</dbReference>
<accession>A0AAN6ZRD6</accession>
<comment type="caution">
    <text evidence="4">The sequence shown here is derived from an EMBL/GenBank/DDBJ whole genome shotgun (WGS) entry which is preliminary data.</text>
</comment>
<dbReference type="Pfam" id="PF11951">
    <property type="entry name" value="Fungal_trans_2"/>
    <property type="match status" value="1"/>
</dbReference>
<dbReference type="PANTHER" id="PTHR38791">
    <property type="entry name" value="ZN(II)2CYS6 TRANSCRIPTION FACTOR (EUROFUNG)-RELATED-RELATED"/>
    <property type="match status" value="1"/>
</dbReference>
<keyword evidence="5" id="KW-1185">Reference proteome</keyword>
<protein>
    <recommendedName>
        <fullName evidence="3">Zn(2)-C6 fungal-type domain-containing protein</fullName>
    </recommendedName>
</protein>
<gene>
    <name evidence="4" type="ORF">C8A04DRAFT_35081</name>
</gene>
<evidence type="ECO:0000259" key="3">
    <source>
        <dbReference type="PROSITE" id="PS50048"/>
    </source>
</evidence>
<feature type="region of interest" description="Disordered" evidence="2">
    <location>
        <begin position="512"/>
        <end position="597"/>
    </location>
</feature>
<dbReference type="GO" id="GO:0000981">
    <property type="term" value="F:DNA-binding transcription factor activity, RNA polymerase II-specific"/>
    <property type="evidence" value="ECO:0007669"/>
    <property type="project" value="InterPro"/>
</dbReference>
<organism evidence="4 5">
    <name type="scientific">Dichotomopilus funicola</name>
    <dbReference type="NCBI Taxonomy" id="1934379"/>
    <lineage>
        <taxon>Eukaryota</taxon>
        <taxon>Fungi</taxon>
        <taxon>Dikarya</taxon>
        <taxon>Ascomycota</taxon>
        <taxon>Pezizomycotina</taxon>
        <taxon>Sordariomycetes</taxon>
        <taxon>Sordariomycetidae</taxon>
        <taxon>Sordariales</taxon>
        <taxon>Chaetomiaceae</taxon>
        <taxon>Dichotomopilus</taxon>
    </lineage>
</organism>
<dbReference type="GO" id="GO:0008270">
    <property type="term" value="F:zinc ion binding"/>
    <property type="evidence" value="ECO:0007669"/>
    <property type="project" value="InterPro"/>
</dbReference>
<feature type="domain" description="Zn(2)-C6 fungal-type" evidence="3">
    <location>
        <begin position="10"/>
        <end position="38"/>
    </location>
</feature>
<dbReference type="Pfam" id="PF00172">
    <property type="entry name" value="Zn_clus"/>
    <property type="match status" value="1"/>
</dbReference>
<feature type="region of interest" description="Disordered" evidence="2">
    <location>
        <begin position="65"/>
        <end position="109"/>
    </location>
</feature>
<evidence type="ECO:0000313" key="4">
    <source>
        <dbReference type="EMBL" id="KAK4146376.1"/>
    </source>
</evidence>
<dbReference type="RefSeq" id="XP_062639747.1">
    <property type="nucleotide sequence ID" value="XM_062783034.1"/>
</dbReference>
<dbReference type="SMART" id="SM00066">
    <property type="entry name" value="GAL4"/>
    <property type="match status" value="1"/>
</dbReference>
<name>A0AAN6ZRD6_9PEZI</name>
<dbReference type="PROSITE" id="PS50048">
    <property type="entry name" value="ZN2_CY6_FUNGAL_2"/>
    <property type="match status" value="1"/>
</dbReference>
<dbReference type="GeneID" id="87819647"/>
<dbReference type="InterPro" id="IPR036864">
    <property type="entry name" value="Zn2-C6_fun-type_DNA-bd_sf"/>
</dbReference>
<reference evidence="4" key="2">
    <citation type="submission" date="2023-05" db="EMBL/GenBank/DDBJ databases">
        <authorList>
            <consortium name="Lawrence Berkeley National Laboratory"/>
            <person name="Steindorff A."/>
            <person name="Hensen N."/>
            <person name="Bonometti L."/>
            <person name="Westerberg I."/>
            <person name="Brannstrom I.O."/>
            <person name="Guillou S."/>
            <person name="Cros-Aarteil S."/>
            <person name="Calhoun S."/>
            <person name="Haridas S."/>
            <person name="Kuo A."/>
            <person name="Mondo S."/>
            <person name="Pangilinan J."/>
            <person name="Riley R."/>
            <person name="Labutti K."/>
            <person name="Andreopoulos B."/>
            <person name="Lipzen A."/>
            <person name="Chen C."/>
            <person name="Yanf M."/>
            <person name="Daum C."/>
            <person name="Ng V."/>
            <person name="Clum A."/>
            <person name="Ohm R."/>
            <person name="Martin F."/>
            <person name="Silar P."/>
            <person name="Natvig D."/>
            <person name="Lalanne C."/>
            <person name="Gautier V."/>
            <person name="Ament-Velasquez S.L."/>
            <person name="Kruys A."/>
            <person name="Hutchinson M.I."/>
            <person name="Powell A.J."/>
            <person name="Barry K."/>
            <person name="Miller A.N."/>
            <person name="Grigoriev I.V."/>
            <person name="Debuchy R."/>
            <person name="Gladieux P."/>
            <person name="Thoren M.H."/>
            <person name="Johannesson H."/>
        </authorList>
    </citation>
    <scope>NUCLEOTIDE SEQUENCE</scope>
    <source>
        <strain evidence="4">CBS 141.50</strain>
    </source>
</reference>
<dbReference type="InterPro" id="IPR021858">
    <property type="entry name" value="Fun_TF"/>
</dbReference>
<dbReference type="PANTHER" id="PTHR38791:SF5">
    <property type="entry name" value="TRANSCRIPTION FACTOR DBAG-RELATED"/>
    <property type="match status" value="1"/>
</dbReference>
<dbReference type="PROSITE" id="PS00463">
    <property type="entry name" value="ZN2_CY6_FUNGAL_1"/>
    <property type="match status" value="1"/>
</dbReference>
<feature type="compositionally biased region" description="Polar residues" evidence="2">
    <location>
        <begin position="573"/>
        <end position="585"/>
    </location>
</feature>
<dbReference type="EMBL" id="MU853562">
    <property type="protein sequence ID" value="KAK4146376.1"/>
    <property type="molecule type" value="Genomic_DNA"/>
</dbReference>
<evidence type="ECO:0000256" key="2">
    <source>
        <dbReference type="SAM" id="MobiDB-lite"/>
    </source>
</evidence>
<feature type="compositionally biased region" description="Polar residues" evidence="2">
    <location>
        <begin position="521"/>
        <end position="530"/>
    </location>
</feature>
<proteinExistence type="predicted"/>
<keyword evidence="1" id="KW-0539">Nucleus</keyword>
<dbReference type="SUPFAM" id="SSF57701">
    <property type="entry name" value="Zn2/Cys6 DNA-binding domain"/>
    <property type="match status" value="1"/>
</dbReference>
<feature type="compositionally biased region" description="Low complexity" evidence="2">
    <location>
        <begin position="544"/>
        <end position="556"/>
    </location>
</feature>
<sequence>MVYCGRPSKGCSNCRGRKIRCDQKAPGCGQCIKRQETCPGYRNITDLMFRDESLHVIKKAKARARRKSKGAIASPVSTPSGSEGRASVTPEPRARLSLVVPPTPGSVTISSSSAGGWGIIPYQNDDSSSLMSPDSGSWPGSPPVAQLYTLPPTCQEQGFAYFFSRYVTADETVSHQRFDFIRDVWKPSSPKVDCHVDVVLASMTAVGLMGLASTAQLPHLMDAARKSYGTALHLTNRALQDPADAVKDSTMLSVLILGVFEMMSENTPRTTTTIEAFQEHVNGAMALARMRGPAQFRTAAGRKMFSMLCQRVVVSCAQRNVPMPDSLIELWDDMVRASPAGSENAEERLLPLKMKVLQLRTEIKSGFLTDPATIVSRSLAIDHDIETMIAGLSPSWHYRAFRLPQQQQPQYHPAVYGDVYHLYPSIQHADAWNHIHCTRILILETVITVITRDLHGPAPTLDAAQYLEVHRTSQRKLEHILSDIIASVPQQLGLITTPPVGSIDSRMEVTHGNDDPHDINNNKPATSPLSTVEIRMTPSPPTSPSNTTSSPITTPIQNAPPPHSRGLTMLDVTGNSSLTPSSPLTGDSLEDNGVKEDDITGNANATEEAERYMLLVSATSTLVWPMYVGGMSSVCGAARRAYVIERMRTLYMETGIRQADVVAGLLERRAAREGDYNCAWG</sequence>
<dbReference type="Gene3D" id="4.10.240.10">
    <property type="entry name" value="Zn(2)-C6 fungal-type DNA-binding domain"/>
    <property type="match status" value="1"/>
</dbReference>
<reference evidence="4" key="1">
    <citation type="journal article" date="2023" name="Mol. Phylogenet. Evol.">
        <title>Genome-scale phylogeny and comparative genomics of the fungal order Sordariales.</title>
        <authorList>
            <person name="Hensen N."/>
            <person name="Bonometti L."/>
            <person name="Westerberg I."/>
            <person name="Brannstrom I.O."/>
            <person name="Guillou S."/>
            <person name="Cros-Aarteil S."/>
            <person name="Calhoun S."/>
            <person name="Haridas S."/>
            <person name="Kuo A."/>
            <person name="Mondo S."/>
            <person name="Pangilinan J."/>
            <person name="Riley R."/>
            <person name="LaButti K."/>
            <person name="Andreopoulos B."/>
            <person name="Lipzen A."/>
            <person name="Chen C."/>
            <person name="Yan M."/>
            <person name="Daum C."/>
            <person name="Ng V."/>
            <person name="Clum A."/>
            <person name="Steindorff A."/>
            <person name="Ohm R.A."/>
            <person name="Martin F."/>
            <person name="Silar P."/>
            <person name="Natvig D.O."/>
            <person name="Lalanne C."/>
            <person name="Gautier V."/>
            <person name="Ament-Velasquez S.L."/>
            <person name="Kruys A."/>
            <person name="Hutchinson M.I."/>
            <person name="Powell A.J."/>
            <person name="Barry K."/>
            <person name="Miller A.N."/>
            <person name="Grigoriev I.V."/>
            <person name="Debuchy R."/>
            <person name="Gladieux P."/>
            <person name="Hiltunen Thoren M."/>
            <person name="Johannesson H."/>
        </authorList>
    </citation>
    <scope>NUCLEOTIDE SEQUENCE</scope>
    <source>
        <strain evidence="4">CBS 141.50</strain>
    </source>
</reference>
<dbReference type="InterPro" id="IPR001138">
    <property type="entry name" value="Zn2Cys6_DnaBD"/>
</dbReference>
<dbReference type="InterPro" id="IPR053175">
    <property type="entry name" value="DHMBA_Reg_Transcription_Factor"/>
</dbReference>
<dbReference type="CDD" id="cd00067">
    <property type="entry name" value="GAL4"/>
    <property type="match status" value="1"/>
</dbReference>
<evidence type="ECO:0000256" key="1">
    <source>
        <dbReference type="ARBA" id="ARBA00023242"/>
    </source>
</evidence>